<gene>
    <name evidence="3" type="ORF">UC35_10140</name>
</gene>
<feature type="domain" description="Serine aminopeptidase S33" evidence="2">
    <location>
        <begin position="34"/>
        <end position="267"/>
    </location>
</feature>
<organism evidence="3 4">
    <name type="scientific">Ramlibacter tataouinensis</name>
    <dbReference type="NCBI Taxonomy" id="94132"/>
    <lineage>
        <taxon>Bacteria</taxon>
        <taxon>Pseudomonadati</taxon>
        <taxon>Pseudomonadota</taxon>
        <taxon>Betaproteobacteria</taxon>
        <taxon>Burkholderiales</taxon>
        <taxon>Comamonadaceae</taxon>
        <taxon>Ramlibacter</taxon>
    </lineage>
</organism>
<dbReference type="GO" id="GO:0016787">
    <property type="term" value="F:hydrolase activity"/>
    <property type="evidence" value="ECO:0007669"/>
    <property type="project" value="UniProtKB-KW"/>
</dbReference>
<dbReference type="SUPFAM" id="SSF53474">
    <property type="entry name" value="alpha/beta-Hydrolases"/>
    <property type="match status" value="1"/>
</dbReference>
<feature type="compositionally biased region" description="Polar residues" evidence="1">
    <location>
        <begin position="1"/>
        <end position="17"/>
    </location>
</feature>
<dbReference type="InterPro" id="IPR022742">
    <property type="entry name" value="Hydrolase_4"/>
</dbReference>
<dbReference type="Pfam" id="PF12146">
    <property type="entry name" value="Hydrolase_4"/>
    <property type="match status" value="1"/>
</dbReference>
<dbReference type="Gene3D" id="3.40.50.1820">
    <property type="entry name" value="alpha/beta hydrolase"/>
    <property type="match status" value="1"/>
</dbReference>
<evidence type="ECO:0000313" key="3">
    <source>
        <dbReference type="EMBL" id="AMO23187.1"/>
    </source>
</evidence>
<dbReference type="InterPro" id="IPR029058">
    <property type="entry name" value="AB_hydrolase_fold"/>
</dbReference>
<keyword evidence="4" id="KW-1185">Reference proteome</keyword>
<feature type="region of interest" description="Disordered" evidence="1">
    <location>
        <begin position="1"/>
        <end position="21"/>
    </location>
</feature>
<protein>
    <submittedName>
        <fullName evidence="3">Alpha/beta hydrolase</fullName>
    </submittedName>
</protein>
<evidence type="ECO:0000256" key="1">
    <source>
        <dbReference type="SAM" id="MobiDB-lite"/>
    </source>
</evidence>
<dbReference type="RefSeq" id="WP_061498837.1">
    <property type="nucleotide sequence ID" value="NZ_CP010951.1"/>
</dbReference>
<evidence type="ECO:0000313" key="4">
    <source>
        <dbReference type="Proteomes" id="UP000070433"/>
    </source>
</evidence>
<proteinExistence type="predicted"/>
<dbReference type="InterPro" id="IPR051044">
    <property type="entry name" value="MAG_DAG_Lipase"/>
</dbReference>
<dbReference type="OrthoDB" id="9806902at2"/>
<keyword evidence="3" id="KW-0378">Hydrolase</keyword>
<dbReference type="Proteomes" id="UP000070433">
    <property type="component" value="Chromosome"/>
</dbReference>
<dbReference type="PATRIC" id="fig|94132.3.peg.2063"/>
<reference evidence="3 4" key="1">
    <citation type="journal article" date="2014" name="Int. J. Syst. Evol. Microbiol.">
        <title>Ramlibacter solisilvae sp. nov., isolated from forest soil, and emended description of the genus Ramlibacter.</title>
        <authorList>
            <person name="Lee H.J."/>
            <person name="Lee S.H."/>
            <person name="Lee S.S."/>
            <person name="Lee J.S."/>
            <person name="Kim Y."/>
            <person name="Kim S.C."/>
            <person name="Jeon C.O."/>
        </authorList>
    </citation>
    <scope>NUCLEOTIDE SEQUENCE [LARGE SCALE GENOMIC DNA]</scope>
    <source>
        <strain evidence="3 4">5-10</strain>
    </source>
</reference>
<dbReference type="PANTHER" id="PTHR11614">
    <property type="entry name" value="PHOSPHOLIPASE-RELATED"/>
    <property type="match status" value="1"/>
</dbReference>
<dbReference type="EMBL" id="CP010951">
    <property type="protein sequence ID" value="AMO23187.1"/>
    <property type="molecule type" value="Genomic_DNA"/>
</dbReference>
<dbReference type="AlphaFoldDB" id="A0A127JTA7"/>
<evidence type="ECO:0000259" key="2">
    <source>
        <dbReference type="Pfam" id="PF12146"/>
    </source>
</evidence>
<sequence length="285" mass="30832">MSIAHSESTLSTFTASDGDNLAMQDWPAPEGLAARGTVLLVHGLGEHAGRYEHVARRLNSWGFAVRGYDQYGHGESGGERGALPDEARLIDDLADVIESTRKRMEPQQPLILLGHSMGGLVAACLAAIGQVRIDGLVLSSPLFDPGLSAFQRFLVATLPRVAPTMTVSNGVDPNFISRDPDVVAAYRTDARVHNRVSARLARFIAEAGPMVVEHAPEWTVPTLLMYAGGDRLVDPAGSEAFAQAAPPQVVSTHCFAGHYHEIFNEPDKEPVFSTLRLWLDSHFDS</sequence>
<name>A0A127JTA7_9BURK</name>
<accession>A0A127JTA7</accession>